<reference evidence="1 2" key="1">
    <citation type="submission" date="2020-04" db="EMBL/GenBank/DDBJ databases">
        <title>Draft genome of Pyxidicoccus fallax type strain.</title>
        <authorList>
            <person name="Whitworth D.E."/>
        </authorList>
    </citation>
    <scope>NUCLEOTIDE SEQUENCE [LARGE SCALE GENOMIC DNA]</scope>
    <source>
        <strain evidence="1 2">DSM 14698</strain>
    </source>
</reference>
<dbReference type="AlphaFoldDB" id="A0A848LZ24"/>
<gene>
    <name evidence="1" type="ORF">HG543_49735</name>
</gene>
<keyword evidence="2" id="KW-1185">Reference proteome</keyword>
<sequence>MAEVFFWCAALLLAHTYFLYPLSLFVLDGAAQVVQNIRAMRGGG</sequence>
<proteinExistence type="predicted"/>
<evidence type="ECO:0000313" key="1">
    <source>
        <dbReference type="EMBL" id="NMO22889.1"/>
    </source>
</evidence>
<feature type="non-terminal residue" evidence="1">
    <location>
        <position position="44"/>
    </location>
</feature>
<comment type="caution">
    <text evidence="1">The sequence shown here is derived from an EMBL/GenBank/DDBJ whole genome shotgun (WGS) entry which is preliminary data.</text>
</comment>
<evidence type="ECO:0000313" key="2">
    <source>
        <dbReference type="Proteomes" id="UP000518300"/>
    </source>
</evidence>
<dbReference type="GO" id="GO:0016740">
    <property type="term" value="F:transferase activity"/>
    <property type="evidence" value="ECO:0007669"/>
    <property type="project" value="UniProtKB-KW"/>
</dbReference>
<keyword evidence="1" id="KW-0808">Transferase</keyword>
<name>A0A848LZ24_9BACT</name>
<dbReference type="Proteomes" id="UP000518300">
    <property type="component" value="Unassembled WGS sequence"/>
</dbReference>
<organism evidence="1 2">
    <name type="scientific">Pyxidicoccus fallax</name>
    <dbReference type="NCBI Taxonomy" id="394095"/>
    <lineage>
        <taxon>Bacteria</taxon>
        <taxon>Pseudomonadati</taxon>
        <taxon>Myxococcota</taxon>
        <taxon>Myxococcia</taxon>
        <taxon>Myxococcales</taxon>
        <taxon>Cystobacterineae</taxon>
        <taxon>Myxococcaceae</taxon>
        <taxon>Pyxidicoccus</taxon>
    </lineage>
</organism>
<dbReference type="EMBL" id="JABBJJ010000490">
    <property type="protein sequence ID" value="NMO22889.1"/>
    <property type="molecule type" value="Genomic_DNA"/>
</dbReference>
<accession>A0A848LZ24</accession>
<protein>
    <submittedName>
        <fullName evidence="1">Glycosyltransferase family 2 protein</fullName>
    </submittedName>
</protein>